<dbReference type="GO" id="GO:0016702">
    <property type="term" value="F:oxidoreductase activity, acting on single donors with incorporation of molecular oxygen, incorporation of two atoms of oxygen"/>
    <property type="evidence" value="ECO:0007669"/>
    <property type="project" value="UniProtKB-ARBA"/>
</dbReference>
<dbReference type="STRING" id="1117707.VQ7734_04697"/>
<dbReference type="GO" id="GO:0008198">
    <property type="term" value="F:ferrous iron binding"/>
    <property type="evidence" value="ECO:0007669"/>
    <property type="project" value="InterPro"/>
</dbReference>
<protein>
    <submittedName>
        <fullName evidence="7">LigB family dioxygenase</fullName>
    </submittedName>
</protein>
<dbReference type="PANTHER" id="PTHR30096:SF0">
    <property type="entry name" value="4,5-DOPA DIOXYGENASE EXTRADIOL-LIKE PROTEIN"/>
    <property type="match status" value="1"/>
</dbReference>
<evidence type="ECO:0000256" key="3">
    <source>
        <dbReference type="ARBA" id="ARBA00022723"/>
    </source>
</evidence>
<dbReference type="GO" id="GO:0008270">
    <property type="term" value="F:zinc ion binding"/>
    <property type="evidence" value="ECO:0007669"/>
    <property type="project" value="InterPro"/>
</dbReference>
<feature type="domain" description="Extradiol ring-cleavage dioxygenase class III enzyme subunit B" evidence="6">
    <location>
        <begin position="40"/>
        <end position="264"/>
    </location>
</feature>
<dbReference type="PIRSF" id="PIRSF006157">
    <property type="entry name" value="Doxgns_DODA"/>
    <property type="match status" value="1"/>
</dbReference>
<reference evidence="8" key="1">
    <citation type="submission" date="2016-12" db="EMBL/GenBank/DDBJ databases">
        <authorList>
            <person name="Rodrigo-Torres L."/>
            <person name="Arahal R.D."/>
            <person name="Lucena T."/>
        </authorList>
    </citation>
    <scope>NUCLEOTIDE SEQUENCE [LARGE SCALE GENOMIC DNA]</scope>
</reference>
<keyword evidence="3" id="KW-0479">Metal-binding</keyword>
<organism evidence="7 8">
    <name type="scientific">Vibrio quintilis</name>
    <dbReference type="NCBI Taxonomy" id="1117707"/>
    <lineage>
        <taxon>Bacteria</taxon>
        <taxon>Pseudomonadati</taxon>
        <taxon>Pseudomonadota</taxon>
        <taxon>Gammaproteobacteria</taxon>
        <taxon>Vibrionales</taxon>
        <taxon>Vibrionaceae</taxon>
        <taxon>Vibrio</taxon>
    </lineage>
</organism>
<evidence type="ECO:0000256" key="2">
    <source>
        <dbReference type="ARBA" id="ARBA00007581"/>
    </source>
</evidence>
<sequence length="264" mass="29144">MKKFPTYFISHGGGPWPWIPDMRAAFSNLEISLKAMVAEWDTPPKAILMISGHWEEKSVAIMASPQPPMVYDYYGFPAETYQISYPAPGAPALAEKTLALLTEAGIPAHLDHKRGFDHGTFAPLAVMYPEANIPVFQISLMKSYDPAQHIAIGRALAALREEGVAIIGSGLSYHNLRMFGPQAKEPSTIFDRWLNDTLNQAPETRTPSVIDWTSAPYARICHQHEDHLMPLFVALGAAEEDAATRIYHDEGLFGGVTASSYRFG</sequence>
<comment type="cofactor">
    <cofactor evidence="1">
        <name>Zn(2+)</name>
        <dbReference type="ChEBI" id="CHEBI:29105"/>
    </cofactor>
</comment>
<dbReference type="InterPro" id="IPR014436">
    <property type="entry name" value="Extradiol_dOase_DODA"/>
</dbReference>
<dbReference type="Pfam" id="PF02900">
    <property type="entry name" value="LigB"/>
    <property type="match status" value="1"/>
</dbReference>
<accession>A0A1M7Z278</accession>
<dbReference type="CDD" id="cd07363">
    <property type="entry name" value="45_DOPA_Dioxygenase"/>
    <property type="match status" value="1"/>
</dbReference>
<dbReference type="OrthoDB" id="9790889at2"/>
<dbReference type="InterPro" id="IPR004183">
    <property type="entry name" value="Xdiol_dOase_suB"/>
</dbReference>
<proteinExistence type="inferred from homology"/>
<keyword evidence="5" id="KW-0560">Oxidoreductase</keyword>
<dbReference type="RefSeq" id="WP_073586363.1">
    <property type="nucleotide sequence ID" value="NZ_AP024897.1"/>
</dbReference>
<evidence type="ECO:0000256" key="5">
    <source>
        <dbReference type="ARBA" id="ARBA00023002"/>
    </source>
</evidence>
<keyword evidence="4" id="KW-0862">Zinc</keyword>
<keyword evidence="7" id="KW-0223">Dioxygenase</keyword>
<dbReference type="PANTHER" id="PTHR30096">
    <property type="entry name" value="4,5-DOPA DIOXYGENASE EXTRADIOL-LIKE PROTEIN"/>
    <property type="match status" value="1"/>
</dbReference>
<evidence type="ECO:0000256" key="4">
    <source>
        <dbReference type="ARBA" id="ARBA00022833"/>
    </source>
</evidence>
<gene>
    <name evidence="7" type="ORF">VQ7734_04697</name>
</gene>
<evidence type="ECO:0000313" key="7">
    <source>
        <dbReference type="EMBL" id="SHO58922.1"/>
    </source>
</evidence>
<dbReference type="AlphaFoldDB" id="A0A1M7Z278"/>
<evidence type="ECO:0000313" key="8">
    <source>
        <dbReference type="Proteomes" id="UP000184600"/>
    </source>
</evidence>
<evidence type="ECO:0000259" key="6">
    <source>
        <dbReference type="Pfam" id="PF02900"/>
    </source>
</evidence>
<dbReference type="SUPFAM" id="SSF53213">
    <property type="entry name" value="LigB-like"/>
    <property type="match status" value="1"/>
</dbReference>
<name>A0A1M7Z278_9VIBR</name>
<keyword evidence="8" id="KW-1185">Reference proteome</keyword>
<dbReference type="Gene3D" id="3.40.830.10">
    <property type="entry name" value="LigB-like"/>
    <property type="match status" value="1"/>
</dbReference>
<comment type="similarity">
    <text evidence="2">Belongs to the DODA-type extradiol aromatic ring-opening dioxygenase family.</text>
</comment>
<evidence type="ECO:0000256" key="1">
    <source>
        <dbReference type="ARBA" id="ARBA00001947"/>
    </source>
</evidence>
<dbReference type="EMBL" id="FRFG01000084">
    <property type="protein sequence ID" value="SHO58922.1"/>
    <property type="molecule type" value="Genomic_DNA"/>
</dbReference>
<dbReference type="Proteomes" id="UP000184600">
    <property type="component" value="Unassembled WGS sequence"/>
</dbReference>